<dbReference type="SUPFAM" id="SSF55729">
    <property type="entry name" value="Acyl-CoA N-acyltransferases (Nat)"/>
    <property type="match status" value="1"/>
</dbReference>
<dbReference type="GO" id="GO:0016747">
    <property type="term" value="F:acyltransferase activity, transferring groups other than amino-acyl groups"/>
    <property type="evidence" value="ECO:0007669"/>
    <property type="project" value="InterPro"/>
</dbReference>
<dbReference type="InterPro" id="IPR016181">
    <property type="entry name" value="Acyl_CoA_acyltransferase"/>
</dbReference>
<dbReference type="Pfam" id="PF00583">
    <property type="entry name" value="Acetyltransf_1"/>
    <property type="match status" value="1"/>
</dbReference>
<name>A0A914X6A5_9BILA</name>
<keyword evidence="2" id="KW-1185">Reference proteome</keyword>
<evidence type="ECO:0000313" key="3">
    <source>
        <dbReference type="WBParaSite" id="PSAMB.scaffold6691size8975.g28932.t1"/>
    </source>
</evidence>
<evidence type="ECO:0000313" key="2">
    <source>
        <dbReference type="Proteomes" id="UP000887566"/>
    </source>
</evidence>
<dbReference type="CDD" id="cd04301">
    <property type="entry name" value="NAT_SF"/>
    <property type="match status" value="1"/>
</dbReference>
<organism evidence="2 3">
    <name type="scientific">Plectus sambesii</name>
    <dbReference type="NCBI Taxonomy" id="2011161"/>
    <lineage>
        <taxon>Eukaryota</taxon>
        <taxon>Metazoa</taxon>
        <taxon>Ecdysozoa</taxon>
        <taxon>Nematoda</taxon>
        <taxon>Chromadorea</taxon>
        <taxon>Plectida</taxon>
        <taxon>Plectina</taxon>
        <taxon>Plectoidea</taxon>
        <taxon>Plectidae</taxon>
        <taxon>Plectus</taxon>
    </lineage>
</organism>
<dbReference type="Proteomes" id="UP000887566">
    <property type="component" value="Unplaced"/>
</dbReference>
<dbReference type="PROSITE" id="PS51186">
    <property type="entry name" value="GNAT"/>
    <property type="match status" value="1"/>
</dbReference>
<dbReference type="InterPro" id="IPR041496">
    <property type="entry name" value="YitH/HolE_GNAT"/>
</dbReference>
<protein>
    <submittedName>
        <fullName evidence="3">N-acetyltransferase domain-containing protein</fullName>
    </submittedName>
</protein>
<evidence type="ECO:0000259" key="1">
    <source>
        <dbReference type="PROSITE" id="PS51186"/>
    </source>
</evidence>
<dbReference type="Gene3D" id="3.40.630.30">
    <property type="match status" value="1"/>
</dbReference>
<dbReference type="PANTHER" id="PTHR47408">
    <property type="entry name" value="PROTEIN CBG01304-RELATED"/>
    <property type="match status" value="1"/>
</dbReference>
<dbReference type="WBParaSite" id="PSAMB.scaffold6691size8975.g28932.t1">
    <property type="protein sequence ID" value="PSAMB.scaffold6691size8975.g28932.t1"/>
    <property type="gene ID" value="PSAMB.scaffold6691size8975.g28932"/>
</dbReference>
<reference evidence="3" key="1">
    <citation type="submission" date="2022-11" db="UniProtKB">
        <authorList>
            <consortium name="WormBaseParasite"/>
        </authorList>
    </citation>
    <scope>IDENTIFICATION</scope>
</reference>
<sequence>MSSNFTIEEASFDDWKRVVDLCTETDRWSFTYDDFPVWKKAFGEDKSRFLAAKASENEASADGDVLGFVCMAKFDPNITTIGMYYVQPKYRGQGIGTQLFEKIMQDSKAQGRNICLNGISYMSEKYAGRKGLNNCADWILSILNINGGADTSKIAHLAGNSKVVNISDVDVAKIAAYDQSVAANIDRSKLVEAWLNHPAAWSKVALDGNGSVVGYGAARMVTLDRLVFGPLYANDKATAAALIKAILDHDTSLPTRRIQFFSPSTNDDLFDVLELLSGGNCDDGGYFVSQFTGQLLTIDIKKVYAVSDHALGFI</sequence>
<dbReference type="Pfam" id="PF18014">
    <property type="entry name" value="Acetyltransf_18"/>
    <property type="match status" value="1"/>
</dbReference>
<dbReference type="InterPro" id="IPR000182">
    <property type="entry name" value="GNAT_dom"/>
</dbReference>
<proteinExistence type="predicted"/>
<accession>A0A914X6A5</accession>
<feature type="domain" description="N-acetyltransferase" evidence="1">
    <location>
        <begin position="5"/>
        <end position="146"/>
    </location>
</feature>
<dbReference type="AlphaFoldDB" id="A0A914X6A5"/>
<dbReference type="Gene3D" id="3.40.630.90">
    <property type="match status" value="1"/>
</dbReference>